<dbReference type="PANTHER" id="PTHR45527:SF1">
    <property type="entry name" value="FATTY ACID SYNTHASE"/>
    <property type="match status" value="1"/>
</dbReference>
<sequence length="849" mass="90581">MNARRGTRLAPLTANDAAGGVLERFATVLTALPDEVAVADSDGDMTLAQLADEAAAVKAAVVAHTMPDDPVAIVFAHRRDAVASILGVLASGRPLLVLDHRTPTPRLKQLCDRVEAATVLAGADQLEVAGALGRPVIGPDAIVPTARERLFEELPDPARPAILAFTSGSTGTPKVVVNDSRMLVSDAWRNSAATGCYDADDVIAHTLPMAFHAGLMVTVAGLVVGSTMRLFDTRARGIAGLPAWIESVGASVMHTSPAILRAFVGAGPTPEQLRSLTTVTIAGEPAHGRDVEGLRPLLSRRCVVRNRYGSSETGLIAEYAIGHDHPPLAGPLPVGSPVGLTDLVCVTDDGTPQPEGEPGVVVITRDHVASGYRGDLTTTLEAFRTEPDGRRTYRSSDIGVLREGRLTLLGRRDHSIKIRGYMVEPGEVDAVLFTLPDVAEALTVGVRDEAGERYRLVSYVVSRAERPSAAAIRSALRDRLPGHLVPDAVVFLSALPRTERGKLDRSALPAAPRADVGTEPWSEWERLVAQVWARALGLEEVGRDADFFALGGDSLAAEEVTTMVVTDLGVDASDVTSAMLAQAPTVAEYARRLKRKPERRKQIVTRLAEGGDRPPLFLVAGGGGLGIGFVPVVRHLAKDLPVISFHSHGLESTALPDWSIPAAARRNLRMLREIQPHGPYHLGGHSYGGLVALEMAQQLRAAGEEVAILIELDSFPPDPALIPPLRTDASFYRKVRDWCGLLVTGLVPNPGLGQYWRFHAQSRALSVRYRTTPYPGRTVVVVADSEDKEARAAWAPHLSGPWTGVTTPGNHVSMLRDPHAATLAGHIMDALDSVRPPREVGAPRVDSVA</sequence>
<comment type="cofactor">
    <cofactor evidence="1">
        <name>pantetheine 4'-phosphate</name>
        <dbReference type="ChEBI" id="CHEBI:47942"/>
    </cofactor>
</comment>
<evidence type="ECO:0000256" key="1">
    <source>
        <dbReference type="ARBA" id="ARBA00001957"/>
    </source>
</evidence>
<dbReference type="InterPro" id="IPR009081">
    <property type="entry name" value="PP-bd_ACP"/>
</dbReference>
<proteinExistence type="predicted"/>
<dbReference type="InterPro" id="IPR025110">
    <property type="entry name" value="AMP-bd_C"/>
</dbReference>
<dbReference type="Pfam" id="PF13193">
    <property type="entry name" value="AMP-binding_C"/>
    <property type="match status" value="1"/>
</dbReference>
<dbReference type="Gene3D" id="3.40.50.12780">
    <property type="entry name" value="N-terminal domain of ligase-like"/>
    <property type="match status" value="1"/>
</dbReference>
<accession>A0ABQ6IXR6</accession>
<dbReference type="SUPFAM" id="SSF47336">
    <property type="entry name" value="ACP-like"/>
    <property type="match status" value="1"/>
</dbReference>
<dbReference type="InterPro" id="IPR020845">
    <property type="entry name" value="AMP-binding_CS"/>
</dbReference>
<dbReference type="Proteomes" id="UP001157126">
    <property type="component" value="Unassembled WGS sequence"/>
</dbReference>
<dbReference type="SUPFAM" id="SSF53474">
    <property type="entry name" value="alpha/beta-Hydrolases"/>
    <property type="match status" value="1"/>
</dbReference>
<reference evidence="4" key="1">
    <citation type="journal article" date="2019" name="Int. J. Syst. Evol. Microbiol.">
        <title>The Global Catalogue of Microorganisms (GCM) 10K type strain sequencing project: providing services to taxonomists for standard genome sequencing and annotation.</title>
        <authorList>
            <consortium name="The Broad Institute Genomics Platform"/>
            <consortium name="The Broad Institute Genome Sequencing Center for Infectious Disease"/>
            <person name="Wu L."/>
            <person name="Ma J."/>
        </authorList>
    </citation>
    <scope>NUCLEOTIDE SEQUENCE [LARGE SCALE GENOMIC DNA]</scope>
    <source>
        <strain evidence="4">NBRC 113072</strain>
    </source>
</reference>
<organism evidence="3 4">
    <name type="scientific">Mobilicoccus caccae</name>
    <dbReference type="NCBI Taxonomy" id="1859295"/>
    <lineage>
        <taxon>Bacteria</taxon>
        <taxon>Bacillati</taxon>
        <taxon>Actinomycetota</taxon>
        <taxon>Actinomycetes</taxon>
        <taxon>Micrococcales</taxon>
        <taxon>Dermatophilaceae</taxon>
        <taxon>Mobilicoccus</taxon>
    </lineage>
</organism>
<gene>
    <name evidence="3" type="ORF">GCM10025883_43490</name>
</gene>
<protein>
    <recommendedName>
        <fullName evidence="2">Carrier domain-containing protein</fullName>
    </recommendedName>
</protein>
<dbReference type="InterPro" id="IPR045851">
    <property type="entry name" value="AMP-bd_C_sf"/>
</dbReference>
<dbReference type="InterPro" id="IPR000873">
    <property type="entry name" value="AMP-dep_synth/lig_dom"/>
</dbReference>
<dbReference type="Pfam" id="PF00550">
    <property type="entry name" value="PP-binding"/>
    <property type="match status" value="1"/>
</dbReference>
<evidence type="ECO:0000259" key="2">
    <source>
        <dbReference type="PROSITE" id="PS50075"/>
    </source>
</evidence>
<keyword evidence="4" id="KW-1185">Reference proteome</keyword>
<dbReference type="PROSITE" id="PS50075">
    <property type="entry name" value="CARRIER"/>
    <property type="match status" value="1"/>
</dbReference>
<dbReference type="EMBL" id="BSUO01000001">
    <property type="protein sequence ID" value="GMA42304.1"/>
    <property type="molecule type" value="Genomic_DNA"/>
</dbReference>
<dbReference type="InterPro" id="IPR029058">
    <property type="entry name" value="AB_hydrolase_fold"/>
</dbReference>
<comment type="caution">
    <text evidence="3">The sequence shown here is derived from an EMBL/GenBank/DDBJ whole genome shotgun (WGS) entry which is preliminary data.</text>
</comment>
<evidence type="ECO:0000313" key="4">
    <source>
        <dbReference type="Proteomes" id="UP001157126"/>
    </source>
</evidence>
<dbReference type="SUPFAM" id="SSF56801">
    <property type="entry name" value="Acetyl-CoA synthetase-like"/>
    <property type="match status" value="1"/>
</dbReference>
<dbReference type="Pfam" id="PF00501">
    <property type="entry name" value="AMP-binding"/>
    <property type="match status" value="1"/>
</dbReference>
<dbReference type="InterPro" id="IPR020802">
    <property type="entry name" value="TesA-like"/>
</dbReference>
<dbReference type="Gene3D" id="3.40.50.1820">
    <property type="entry name" value="alpha/beta hydrolase"/>
    <property type="match status" value="1"/>
</dbReference>
<name>A0ABQ6IXR6_9MICO</name>
<dbReference type="Gene3D" id="3.30.300.30">
    <property type="match status" value="1"/>
</dbReference>
<dbReference type="InterPro" id="IPR036736">
    <property type="entry name" value="ACP-like_sf"/>
</dbReference>
<dbReference type="PROSITE" id="PS00455">
    <property type="entry name" value="AMP_BINDING"/>
    <property type="match status" value="1"/>
</dbReference>
<dbReference type="InterPro" id="IPR001031">
    <property type="entry name" value="Thioesterase"/>
</dbReference>
<dbReference type="SMART" id="SM00824">
    <property type="entry name" value="PKS_TE"/>
    <property type="match status" value="1"/>
</dbReference>
<dbReference type="Pfam" id="PF00975">
    <property type="entry name" value="Thioesterase"/>
    <property type="match status" value="1"/>
</dbReference>
<feature type="domain" description="Carrier" evidence="2">
    <location>
        <begin position="519"/>
        <end position="597"/>
    </location>
</feature>
<dbReference type="InterPro" id="IPR042099">
    <property type="entry name" value="ANL_N_sf"/>
</dbReference>
<dbReference type="Gene3D" id="1.10.1200.10">
    <property type="entry name" value="ACP-like"/>
    <property type="match status" value="1"/>
</dbReference>
<evidence type="ECO:0000313" key="3">
    <source>
        <dbReference type="EMBL" id="GMA42304.1"/>
    </source>
</evidence>
<dbReference type="PANTHER" id="PTHR45527">
    <property type="entry name" value="NONRIBOSOMAL PEPTIDE SYNTHETASE"/>
    <property type="match status" value="1"/>
</dbReference>